<dbReference type="RefSeq" id="WP_133735863.1">
    <property type="nucleotide sequence ID" value="NZ_SOAX01000003.1"/>
</dbReference>
<evidence type="ECO:0000313" key="2">
    <source>
        <dbReference type="EMBL" id="TDT41498.1"/>
    </source>
</evidence>
<dbReference type="OrthoDB" id="5297660at2"/>
<dbReference type="InterPro" id="IPR041657">
    <property type="entry name" value="HTH_17"/>
</dbReference>
<proteinExistence type="predicted"/>
<name>A0A4V6Q2L8_9GAMM</name>
<feature type="domain" description="Helix-turn-helix" evidence="1">
    <location>
        <begin position="8"/>
        <end position="57"/>
    </location>
</feature>
<gene>
    <name evidence="2" type="ORF">DES49_1593</name>
</gene>
<keyword evidence="3" id="KW-1185">Reference proteome</keyword>
<dbReference type="Pfam" id="PF12728">
    <property type="entry name" value="HTH_17"/>
    <property type="match status" value="1"/>
</dbReference>
<organism evidence="2 3">
    <name type="scientific">Halospina denitrificans</name>
    <dbReference type="NCBI Taxonomy" id="332522"/>
    <lineage>
        <taxon>Bacteria</taxon>
        <taxon>Pseudomonadati</taxon>
        <taxon>Pseudomonadota</taxon>
        <taxon>Gammaproteobacteria</taxon>
        <taxon>Halospina</taxon>
    </lineage>
</organism>
<sequence>MSELKKYLSDSDNATRYGVSRQTVWRWVRQGKFPSPIRINGCTRWKLSDLEAWEARQEGVA</sequence>
<dbReference type="EMBL" id="SOAX01000003">
    <property type="protein sequence ID" value="TDT41498.1"/>
    <property type="molecule type" value="Genomic_DNA"/>
</dbReference>
<evidence type="ECO:0000313" key="3">
    <source>
        <dbReference type="Proteomes" id="UP000295830"/>
    </source>
</evidence>
<dbReference type="AlphaFoldDB" id="A0A4V6Q2L8"/>
<reference evidence="2 3" key="1">
    <citation type="submission" date="2019-03" db="EMBL/GenBank/DDBJ databases">
        <title>Genomic Encyclopedia of Type Strains, Phase IV (KMG-IV): sequencing the most valuable type-strain genomes for metagenomic binning, comparative biology and taxonomic classification.</title>
        <authorList>
            <person name="Goeker M."/>
        </authorList>
    </citation>
    <scope>NUCLEOTIDE SEQUENCE [LARGE SCALE GENOMIC DNA]</scope>
    <source>
        <strain evidence="2 3">DSM 15505</strain>
    </source>
</reference>
<protein>
    <submittedName>
        <fullName evidence="2">AlpA family transcriptional regulator</fullName>
    </submittedName>
</protein>
<evidence type="ECO:0000259" key="1">
    <source>
        <dbReference type="Pfam" id="PF12728"/>
    </source>
</evidence>
<dbReference type="Gene3D" id="1.10.238.160">
    <property type="match status" value="1"/>
</dbReference>
<dbReference type="SUPFAM" id="SSF46955">
    <property type="entry name" value="Putative DNA-binding domain"/>
    <property type="match status" value="1"/>
</dbReference>
<dbReference type="Proteomes" id="UP000295830">
    <property type="component" value="Unassembled WGS sequence"/>
</dbReference>
<dbReference type="InterPro" id="IPR009061">
    <property type="entry name" value="DNA-bd_dom_put_sf"/>
</dbReference>
<comment type="caution">
    <text evidence="2">The sequence shown here is derived from an EMBL/GenBank/DDBJ whole genome shotgun (WGS) entry which is preliminary data.</text>
</comment>
<accession>A0A4V6Q2L8</accession>